<evidence type="ECO:0000259" key="1">
    <source>
        <dbReference type="Pfam" id="PF14343"/>
    </source>
</evidence>
<dbReference type="Proteomes" id="UP000606720">
    <property type="component" value="Unassembled WGS sequence"/>
</dbReference>
<evidence type="ECO:0000313" key="2">
    <source>
        <dbReference type="EMBL" id="MBC5714318.1"/>
    </source>
</evidence>
<sequence length="130" mass="14848">MAALLMITVLVTLFGCGIEKTDGNRLQDLEYEIIEDEIPKELAEKIEEKKSADFKLTYENDKYLYIVRGYGEQETGGYSIQILDLYLTQNAVVLHTNLKGPSKDEVKNAAPSYPYIVIRIEHTDKNVIFQ</sequence>
<evidence type="ECO:0000313" key="3">
    <source>
        <dbReference type="Proteomes" id="UP000606720"/>
    </source>
</evidence>
<dbReference type="AlphaFoldDB" id="A0A923LP52"/>
<dbReference type="EMBL" id="JACOPH010000006">
    <property type="protein sequence ID" value="MBC5714318.1"/>
    <property type="molecule type" value="Genomic_DNA"/>
</dbReference>
<keyword evidence="2" id="KW-0645">Protease</keyword>
<organism evidence="2 3">
    <name type="scientific">Roseburia zhanii</name>
    <dbReference type="NCBI Taxonomy" id="2763064"/>
    <lineage>
        <taxon>Bacteria</taxon>
        <taxon>Bacillati</taxon>
        <taxon>Bacillota</taxon>
        <taxon>Clostridia</taxon>
        <taxon>Lachnospirales</taxon>
        <taxon>Lachnospiraceae</taxon>
        <taxon>Roseburia</taxon>
    </lineage>
</organism>
<comment type="caution">
    <text evidence="2">The sequence shown here is derived from an EMBL/GenBank/DDBJ whole genome shotgun (WGS) entry which is preliminary data.</text>
</comment>
<feature type="domain" description="PrcB C-terminal" evidence="1">
    <location>
        <begin position="64"/>
        <end position="121"/>
    </location>
</feature>
<name>A0A923LP52_9FIRM</name>
<dbReference type="GO" id="GO:0006508">
    <property type="term" value="P:proteolysis"/>
    <property type="evidence" value="ECO:0007669"/>
    <property type="project" value="UniProtKB-KW"/>
</dbReference>
<dbReference type="InterPro" id="IPR025748">
    <property type="entry name" value="PrcB_C_dom"/>
</dbReference>
<gene>
    <name evidence="2" type="ORF">H8S17_08855</name>
</gene>
<accession>A0A923LP52</accession>
<keyword evidence="3" id="KW-1185">Reference proteome</keyword>
<dbReference type="GO" id="GO:0008233">
    <property type="term" value="F:peptidase activity"/>
    <property type="evidence" value="ECO:0007669"/>
    <property type="project" value="UniProtKB-KW"/>
</dbReference>
<proteinExistence type="predicted"/>
<protein>
    <submittedName>
        <fullName evidence="2">Protease complex subunit PrcB family protein</fullName>
    </submittedName>
</protein>
<dbReference type="Pfam" id="PF14343">
    <property type="entry name" value="PrcB_C"/>
    <property type="match status" value="1"/>
</dbReference>
<keyword evidence="2" id="KW-0378">Hydrolase</keyword>
<reference evidence="2" key="1">
    <citation type="submission" date="2020-08" db="EMBL/GenBank/DDBJ databases">
        <title>Genome public.</title>
        <authorList>
            <person name="Liu C."/>
            <person name="Sun Q."/>
        </authorList>
    </citation>
    <scope>NUCLEOTIDE SEQUENCE</scope>
    <source>
        <strain evidence="2">BX1005</strain>
    </source>
</reference>